<keyword evidence="2" id="KW-1185">Reference proteome</keyword>
<reference evidence="3" key="1">
    <citation type="submission" date="2017-02" db="UniProtKB">
        <authorList>
            <consortium name="WormBaseParasite"/>
        </authorList>
    </citation>
    <scope>IDENTIFICATION</scope>
</reference>
<evidence type="ECO:0000313" key="1">
    <source>
        <dbReference type="EMBL" id="VDN83060.1"/>
    </source>
</evidence>
<organism evidence="3">
    <name type="scientific">Brugia pahangi</name>
    <name type="common">Filarial nematode worm</name>
    <dbReference type="NCBI Taxonomy" id="6280"/>
    <lineage>
        <taxon>Eukaryota</taxon>
        <taxon>Metazoa</taxon>
        <taxon>Ecdysozoa</taxon>
        <taxon>Nematoda</taxon>
        <taxon>Chromadorea</taxon>
        <taxon>Rhabditida</taxon>
        <taxon>Spirurina</taxon>
        <taxon>Spiruromorpha</taxon>
        <taxon>Filarioidea</taxon>
        <taxon>Onchocercidae</taxon>
        <taxon>Brugia</taxon>
    </lineage>
</organism>
<gene>
    <name evidence="1" type="ORF">BPAG_LOCUS1874</name>
</gene>
<dbReference type="WBParaSite" id="BPAG_0000189301-mRNA-1">
    <property type="protein sequence ID" value="BPAG_0000189301-mRNA-1"/>
    <property type="gene ID" value="BPAG_0000189301"/>
</dbReference>
<evidence type="ECO:0000313" key="3">
    <source>
        <dbReference type="WBParaSite" id="BPAG_0000189301-mRNA-1"/>
    </source>
</evidence>
<dbReference type="STRING" id="6280.A0A0N4T169"/>
<dbReference type="Proteomes" id="UP000278627">
    <property type="component" value="Unassembled WGS sequence"/>
</dbReference>
<evidence type="ECO:0000313" key="2">
    <source>
        <dbReference type="Proteomes" id="UP000278627"/>
    </source>
</evidence>
<protein>
    <submittedName>
        <fullName evidence="3">FCS-type domain-containing protein</fullName>
    </submittedName>
</protein>
<name>A0A0N4T169_BRUPA</name>
<dbReference type="EMBL" id="UZAD01000191">
    <property type="protein sequence ID" value="VDN83060.1"/>
    <property type="molecule type" value="Genomic_DNA"/>
</dbReference>
<proteinExistence type="predicted"/>
<reference evidence="1 2" key="2">
    <citation type="submission" date="2018-11" db="EMBL/GenBank/DDBJ databases">
        <authorList>
            <consortium name="Pathogen Informatics"/>
        </authorList>
    </citation>
    <scope>NUCLEOTIDE SEQUENCE [LARGE SCALE GENOMIC DNA]</scope>
</reference>
<sequence>MVQVRLQMKTKNNVGSFGTNSVKCQSIIEIGSRSVSIARYDNVKRYENNELVETADHSMFGNDSKLNERPPQRMCFEWSSEQNYSNKIWENVLSIKKQKSGHQPLGIQKTKERTVLDSFSTMKSDDECLGSPVEGKSGSLCSKKLSKKVYLAVVLDKWIDRRCESCNARLTSFNLIKKRTRWCSKTCRALMHLQDKSSTTEKDSVDKRHFRTKNPSNVLDETNYTVSMFAMSWCSSEEVLLSDKNIERGIPAEELMDEANMLEQVDSMLPAPTDYILSWCGTKLSNISQVTLIEIFKQEISSPLKFIGRRIELLLIHILCRVHLAQQ</sequence>
<dbReference type="AlphaFoldDB" id="A0A0N4T169"/>
<accession>A0A0N4T169</accession>